<reference evidence="2 3" key="1">
    <citation type="journal article" date="2017" name="Int. J. Parasitol.">
        <title>The genome of the protozoan parasite Cystoisospora suis and a reverse vaccinology approach to identify vaccine candidates.</title>
        <authorList>
            <person name="Palmieri N."/>
            <person name="Shrestha A."/>
            <person name="Ruttkowski B."/>
            <person name="Beck T."/>
            <person name="Vogl C."/>
            <person name="Tomley F."/>
            <person name="Blake D.P."/>
            <person name="Joachim A."/>
        </authorList>
    </citation>
    <scope>NUCLEOTIDE SEQUENCE [LARGE SCALE GENOMIC DNA]</scope>
    <source>
        <strain evidence="2 3">Wien I</strain>
    </source>
</reference>
<dbReference type="RefSeq" id="XP_067919714.1">
    <property type="nucleotide sequence ID" value="XM_068068307.1"/>
</dbReference>
<dbReference type="EMBL" id="MIGC01004498">
    <property type="protein sequence ID" value="PHJ18002.1"/>
    <property type="molecule type" value="Genomic_DNA"/>
</dbReference>
<accession>A0A2C6KNF2</accession>
<organism evidence="2 3">
    <name type="scientific">Cystoisospora suis</name>
    <dbReference type="NCBI Taxonomy" id="483139"/>
    <lineage>
        <taxon>Eukaryota</taxon>
        <taxon>Sar</taxon>
        <taxon>Alveolata</taxon>
        <taxon>Apicomplexa</taxon>
        <taxon>Conoidasida</taxon>
        <taxon>Coccidia</taxon>
        <taxon>Eucoccidiorida</taxon>
        <taxon>Eimeriorina</taxon>
        <taxon>Sarcocystidae</taxon>
        <taxon>Cystoisospora</taxon>
    </lineage>
</organism>
<evidence type="ECO:0000313" key="2">
    <source>
        <dbReference type="EMBL" id="PHJ18002.1"/>
    </source>
</evidence>
<keyword evidence="1" id="KW-0472">Membrane</keyword>
<dbReference type="VEuPathDB" id="ToxoDB:CSUI_008171"/>
<keyword evidence="1" id="KW-1133">Transmembrane helix</keyword>
<dbReference type="AlphaFoldDB" id="A0A2C6KNF2"/>
<protein>
    <recommendedName>
        <fullName evidence="4">Transmembrane protein</fullName>
    </recommendedName>
</protein>
<keyword evidence="3" id="KW-1185">Reference proteome</keyword>
<feature type="transmembrane region" description="Helical" evidence="1">
    <location>
        <begin position="41"/>
        <end position="71"/>
    </location>
</feature>
<keyword evidence="1" id="KW-0812">Transmembrane</keyword>
<proteinExistence type="predicted"/>
<dbReference type="GeneID" id="94431518"/>
<dbReference type="Proteomes" id="UP000221165">
    <property type="component" value="Unassembled WGS sequence"/>
</dbReference>
<evidence type="ECO:0008006" key="4">
    <source>
        <dbReference type="Google" id="ProtNLM"/>
    </source>
</evidence>
<name>A0A2C6KNF2_9APIC</name>
<sequence>MKESEKLHKQKKKESFHACLHECVYLFSLLIPFELRKNRLLILSGIAITGAPTFTGHSFSVVSSLSISLFISRENRC</sequence>
<evidence type="ECO:0000313" key="3">
    <source>
        <dbReference type="Proteomes" id="UP000221165"/>
    </source>
</evidence>
<evidence type="ECO:0000256" key="1">
    <source>
        <dbReference type="SAM" id="Phobius"/>
    </source>
</evidence>
<gene>
    <name evidence="2" type="ORF">CSUI_008171</name>
</gene>
<comment type="caution">
    <text evidence="2">The sequence shown here is derived from an EMBL/GenBank/DDBJ whole genome shotgun (WGS) entry which is preliminary data.</text>
</comment>